<keyword evidence="2" id="KW-1185">Reference proteome</keyword>
<gene>
    <name evidence="1" type="ORF">APHIGO_LOCUS7745</name>
</gene>
<organism evidence="1 2">
    <name type="scientific">Aphis gossypii</name>
    <name type="common">Cotton aphid</name>
    <dbReference type="NCBI Taxonomy" id="80765"/>
    <lineage>
        <taxon>Eukaryota</taxon>
        <taxon>Metazoa</taxon>
        <taxon>Ecdysozoa</taxon>
        <taxon>Arthropoda</taxon>
        <taxon>Hexapoda</taxon>
        <taxon>Insecta</taxon>
        <taxon>Pterygota</taxon>
        <taxon>Neoptera</taxon>
        <taxon>Paraneoptera</taxon>
        <taxon>Hemiptera</taxon>
        <taxon>Sternorrhyncha</taxon>
        <taxon>Aphidomorpha</taxon>
        <taxon>Aphidoidea</taxon>
        <taxon>Aphididae</taxon>
        <taxon>Aphidini</taxon>
        <taxon>Aphis</taxon>
        <taxon>Aphis</taxon>
    </lineage>
</organism>
<evidence type="ECO:0000313" key="1">
    <source>
        <dbReference type="EMBL" id="CAH1730940.1"/>
    </source>
</evidence>
<evidence type="ECO:0000313" key="2">
    <source>
        <dbReference type="Proteomes" id="UP001154329"/>
    </source>
</evidence>
<accession>A0A9P0J9Y5</accession>
<sequence length="687" mass="81369">MHYLYLDNFQSELISPAKNKNYHFMIFRKSLILDDTVTIEQLWSELLETGTDTYRIKFHNKLINRYNKYNKNGLFARIHENITGKKKNLSEEYKEYMVLIQSYYNAASTYYFSRNYQFAYKVVTDGLNFFNSIREKLYSNDYKTQKKHVDIWNLLLLTLKLDIMTTEGNNFGDTGNVRMAVREEEIKFVQIDYAKPFPSSAVLLFRRHFLDDENNTTKDKIQILHKLRRWLNNEKLWTELDDDILYRKHISMYKFLVLFTISSEQGDKLSNILKAIEKPVLSIEDRLLNYKATQLALNHIVKPCIDMTDYNEDMCEKLKNYNSIESTIIDKLYFLYNMDTDVIAMLKTELTTDNHIIDQNKLHVIVSASLDINIESEIYFINLNNSSQAIALLIAYTEVHEKKIIKEDEQKKSKNKKSNVTAKMRKSKKFDSNEQLYNQFTSTKYTTYEILNNLFIAYKWLMELFAVQSNNSQFRLYTSKFNQAKNNANIVASKEKELLGSELLVNDEHFIYLKAKQKSKVLLSSDKWEPSNRPGGWVQDRSSKTILKYFDPTEIKKNDILEPLIKLRDNSKSPYINRIEIFTIIFRYHWKLKQDYVAMYTSIKSAISEIVVTPEDRLRNLEAHELFTMYLMDRNEVGIKLSNVLDIGQVYNTFLINPEIRYENNITYKDFWDDEDDDTNIDINNTI</sequence>
<reference evidence="1" key="1">
    <citation type="submission" date="2022-02" db="EMBL/GenBank/DDBJ databases">
        <authorList>
            <person name="King R."/>
        </authorList>
    </citation>
    <scope>NUCLEOTIDE SEQUENCE</scope>
</reference>
<protein>
    <submittedName>
        <fullName evidence="1">Uncharacterized protein</fullName>
    </submittedName>
</protein>
<dbReference type="EMBL" id="OU899036">
    <property type="protein sequence ID" value="CAH1730940.1"/>
    <property type="molecule type" value="Genomic_DNA"/>
</dbReference>
<dbReference type="Proteomes" id="UP001154329">
    <property type="component" value="Chromosome 3"/>
</dbReference>
<dbReference type="AlphaFoldDB" id="A0A9P0J9Y5"/>
<proteinExistence type="predicted"/>
<reference evidence="1" key="2">
    <citation type="submission" date="2022-10" db="EMBL/GenBank/DDBJ databases">
        <authorList>
            <consortium name="ENA_rothamsted_submissions"/>
            <consortium name="culmorum"/>
            <person name="King R."/>
        </authorList>
    </citation>
    <scope>NUCLEOTIDE SEQUENCE</scope>
</reference>
<name>A0A9P0J9Y5_APHGO</name>